<feature type="region of interest" description="Disordered" evidence="1">
    <location>
        <begin position="81"/>
        <end position="103"/>
    </location>
</feature>
<dbReference type="AlphaFoldDB" id="A0A4R0K6Z7"/>
<proteinExistence type="predicted"/>
<name>A0A4R0K6Z7_9ACTN</name>
<dbReference type="OrthoDB" id="5185764at2"/>
<reference evidence="2 3" key="1">
    <citation type="submission" date="2019-02" db="EMBL/GenBank/DDBJ databases">
        <title>Kribbella capetownensis sp. nov. and Kribbella speibonae sp. nov., isolated from soil.</title>
        <authorList>
            <person name="Curtis S.M."/>
            <person name="Norton I."/>
            <person name="Everest G.J."/>
            <person name="Meyers P.R."/>
        </authorList>
    </citation>
    <scope>NUCLEOTIDE SEQUENCE [LARGE SCALE GENOMIC DNA]</scope>
    <source>
        <strain evidence="2 3">YM53</strain>
    </source>
</reference>
<dbReference type="Proteomes" id="UP000293342">
    <property type="component" value="Unassembled WGS sequence"/>
</dbReference>
<sequence length="131" mass="14414">MGSFVIRTPPISIARELWRLGEPELAERAAKLTAVQAKRIGERAGKLQDSGRAAKLWPDGPSGITPAVMLAAIEHLEGKARPCARRRRLPEKQLPPSLQSTEGERWAALTAMTQELDARPRGLRAVFRRSG</sequence>
<evidence type="ECO:0000313" key="3">
    <source>
        <dbReference type="Proteomes" id="UP000293342"/>
    </source>
</evidence>
<evidence type="ECO:0000313" key="2">
    <source>
        <dbReference type="EMBL" id="TCC53796.1"/>
    </source>
</evidence>
<protein>
    <submittedName>
        <fullName evidence="2">Uncharacterized protein</fullName>
    </submittedName>
</protein>
<gene>
    <name evidence="2" type="ORF">E0H75_08990</name>
</gene>
<dbReference type="EMBL" id="SJKD01000001">
    <property type="protein sequence ID" value="TCC53796.1"/>
    <property type="molecule type" value="Genomic_DNA"/>
</dbReference>
<accession>A0A4R0K6Z7</accession>
<organism evidence="2 3">
    <name type="scientific">Kribbella capetownensis</name>
    <dbReference type="NCBI Taxonomy" id="1572659"/>
    <lineage>
        <taxon>Bacteria</taxon>
        <taxon>Bacillati</taxon>
        <taxon>Actinomycetota</taxon>
        <taxon>Actinomycetes</taxon>
        <taxon>Propionibacteriales</taxon>
        <taxon>Kribbellaceae</taxon>
        <taxon>Kribbella</taxon>
    </lineage>
</organism>
<comment type="caution">
    <text evidence="2">The sequence shown here is derived from an EMBL/GenBank/DDBJ whole genome shotgun (WGS) entry which is preliminary data.</text>
</comment>
<dbReference type="RefSeq" id="WP_131512705.1">
    <property type="nucleotide sequence ID" value="NZ_SJKD01000001.1"/>
</dbReference>
<keyword evidence="3" id="KW-1185">Reference proteome</keyword>
<evidence type="ECO:0000256" key="1">
    <source>
        <dbReference type="SAM" id="MobiDB-lite"/>
    </source>
</evidence>